<evidence type="ECO:0000256" key="5">
    <source>
        <dbReference type="ARBA" id="ARBA00022840"/>
    </source>
</evidence>
<organism evidence="9 10">
    <name type="scientific">Teladorsagia circumcincta</name>
    <name type="common">Brown stomach worm</name>
    <name type="synonym">Ostertagia circumcincta</name>
    <dbReference type="NCBI Taxonomy" id="45464"/>
    <lineage>
        <taxon>Eukaryota</taxon>
        <taxon>Metazoa</taxon>
        <taxon>Ecdysozoa</taxon>
        <taxon>Nematoda</taxon>
        <taxon>Chromadorea</taxon>
        <taxon>Rhabditida</taxon>
        <taxon>Rhabditina</taxon>
        <taxon>Rhabditomorpha</taxon>
        <taxon>Strongyloidea</taxon>
        <taxon>Trichostrongylidae</taxon>
        <taxon>Teladorsagia</taxon>
    </lineage>
</organism>
<dbReference type="InterPro" id="IPR000738">
    <property type="entry name" value="WHEP-TRS_dom"/>
</dbReference>
<dbReference type="Pfam" id="PF19302">
    <property type="entry name" value="DUF5915"/>
    <property type="match status" value="1"/>
</dbReference>
<evidence type="ECO:0000313" key="9">
    <source>
        <dbReference type="EMBL" id="PIO60690.1"/>
    </source>
</evidence>
<dbReference type="GO" id="GO:0005739">
    <property type="term" value="C:mitochondrion"/>
    <property type="evidence" value="ECO:0007669"/>
    <property type="project" value="TreeGrafter"/>
</dbReference>
<accession>A0A2G9TTU6</accession>
<dbReference type="Pfam" id="PF00458">
    <property type="entry name" value="WHEP-TRS"/>
    <property type="match status" value="1"/>
</dbReference>
<evidence type="ECO:0000259" key="8">
    <source>
        <dbReference type="PROSITE" id="PS51185"/>
    </source>
</evidence>
<gene>
    <name evidence="9" type="ORF">TELCIR_17808</name>
</gene>
<keyword evidence="4" id="KW-0547">Nucleotide-binding</keyword>
<dbReference type="Gene3D" id="1.10.287.10">
    <property type="entry name" value="S15/NS1, RNA-binding"/>
    <property type="match status" value="1"/>
</dbReference>
<dbReference type="GO" id="GO:0004820">
    <property type="term" value="F:glycine-tRNA ligase activity"/>
    <property type="evidence" value="ECO:0007669"/>
    <property type="project" value="TreeGrafter"/>
</dbReference>
<comment type="subcellular location">
    <subcellularLocation>
        <location evidence="1">Cytoplasm</location>
    </subcellularLocation>
</comment>
<dbReference type="InterPro" id="IPR009068">
    <property type="entry name" value="uS15_NS1_RNA-bd_sf"/>
</dbReference>
<keyword evidence="7" id="KW-0030">Aminoacyl-tRNA synthetase</keyword>
<dbReference type="InterPro" id="IPR027031">
    <property type="entry name" value="Gly-tRNA_synthase/POLG2"/>
</dbReference>
<proteinExistence type="predicted"/>
<evidence type="ECO:0000256" key="3">
    <source>
        <dbReference type="ARBA" id="ARBA00022598"/>
    </source>
</evidence>
<keyword evidence="6" id="KW-0648">Protein biosynthesis</keyword>
<dbReference type="EMBL" id="KZ354978">
    <property type="protein sequence ID" value="PIO60690.1"/>
    <property type="molecule type" value="Genomic_DNA"/>
</dbReference>
<keyword evidence="5" id="KW-0067">ATP-binding</keyword>
<sequence>MATPEIEAQLAPLRIAVKEYGDLIRELKANGAPKIDIDKAVTELKARKKKLEDTLVAEKKLDEPRTVNVVEVVPNMAVLGKEFKKDAKSIQIALAQMSEENIESLEKHIQTEAFKLKVDNDEFSLTSNMLSVKRSTKTVHVEEITPSVIEPSFGIGRVMYAVLEHSFRQREGDEQRTVGMLRRFIDKHVFVIPLKRRIHIIVPSFQTSEAVCYPFLARDVCLHQVAHPLSSLEDGWLRRDAECRPPMAD</sequence>
<dbReference type="FunFam" id="3.30.720.200:FF:000001">
    <property type="entry name" value="Glycine--tRNA ligase 2"/>
    <property type="match status" value="1"/>
</dbReference>
<evidence type="ECO:0000313" key="10">
    <source>
        <dbReference type="Proteomes" id="UP000230423"/>
    </source>
</evidence>
<dbReference type="PROSITE" id="PS00762">
    <property type="entry name" value="WHEP_TRS_1"/>
    <property type="match status" value="1"/>
</dbReference>
<evidence type="ECO:0000256" key="4">
    <source>
        <dbReference type="ARBA" id="ARBA00022741"/>
    </source>
</evidence>
<dbReference type="InterPro" id="IPR045864">
    <property type="entry name" value="aa-tRNA-synth_II/BPL/LPL"/>
</dbReference>
<keyword evidence="3" id="KW-0436">Ligase</keyword>
<dbReference type="PROSITE" id="PS51185">
    <property type="entry name" value="WHEP_TRS_2"/>
    <property type="match status" value="1"/>
</dbReference>
<evidence type="ECO:0000256" key="6">
    <source>
        <dbReference type="ARBA" id="ARBA00022917"/>
    </source>
</evidence>
<dbReference type="AlphaFoldDB" id="A0A2G9TTU6"/>
<evidence type="ECO:0000256" key="1">
    <source>
        <dbReference type="ARBA" id="ARBA00004496"/>
    </source>
</evidence>
<dbReference type="SUPFAM" id="SSF55681">
    <property type="entry name" value="Class II aaRS and biotin synthetases"/>
    <property type="match status" value="1"/>
</dbReference>
<protein>
    <submittedName>
        <fullName evidence="9">WHEP-TRS domain protein</fullName>
    </submittedName>
</protein>
<feature type="domain" description="WHEP-TRS" evidence="8">
    <location>
        <begin position="9"/>
        <end position="65"/>
    </location>
</feature>
<dbReference type="SMART" id="SM00991">
    <property type="entry name" value="WHEP-TRS"/>
    <property type="match status" value="1"/>
</dbReference>
<evidence type="ECO:0000256" key="7">
    <source>
        <dbReference type="ARBA" id="ARBA00023146"/>
    </source>
</evidence>
<reference evidence="9 10" key="1">
    <citation type="submission" date="2015-09" db="EMBL/GenBank/DDBJ databases">
        <title>Draft genome of the parasitic nematode Teladorsagia circumcincta isolate WARC Sus (inbred).</title>
        <authorList>
            <person name="Mitreva M."/>
        </authorList>
    </citation>
    <scope>NUCLEOTIDE SEQUENCE [LARGE SCALE GENOMIC DNA]</scope>
    <source>
        <strain evidence="9 10">S</strain>
    </source>
</reference>
<dbReference type="OrthoDB" id="57698at2759"/>
<dbReference type="SUPFAM" id="SSF47060">
    <property type="entry name" value="S15/NS1 RNA-binding domain"/>
    <property type="match status" value="1"/>
</dbReference>
<name>A0A2G9TTU6_TELCI</name>
<dbReference type="Gene3D" id="3.30.720.200">
    <property type="match status" value="1"/>
</dbReference>
<dbReference type="PANTHER" id="PTHR10745:SF0">
    <property type="entry name" value="GLYCINE--TRNA LIGASE"/>
    <property type="match status" value="1"/>
</dbReference>
<dbReference type="GO" id="GO:0070150">
    <property type="term" value="P:mitochondrial glycyl-tRNA aminoacylation"/>
    <property type="evidence" value="ECO:0007669"/>
    <property type="project" value="TreeGrafter"/>
</dbReference>
<dbReference type="PANTHER" id="PTHR10745">
    <property type="entry name" value="GLYCYL-TRNA SYNTHETASE/DNA POLYMERASE SUBUNIT GAMMA-2"/>
    <property type="match status" value="1"/>
</dbReference>
<keyword evidence="2" id="KW-0963">Cytoplasm</keyword>
<dbReference type="GO" id="GO:0005524">
    <property type="term" value="F:ATP binding"/>
    <property type="evidence" value="ECO:0007669"/>
    <property type="project" value="UniProtKB-KW"/>
</dbReference>
<dbReference type="Proteomes" id="UP000230423">
    <property type="component" value="Unassembled WGS sequence"/>
</dbReference>
<evidence type="ECO:0000256" key="2">
    <source>
        <dbReference type="ARBA" id="ARBA00022490"/>
    </source>
</evidence>
<keyword evidence="10" id="KW-1185">Reference proteome</keyword>